<organism evidence="5">
    <name type="scientific">Mediterraneibacter gnavus</name>
    <name type="common">Ruminococcus gnavus</name>
    <dbReference type="NCBI Taxonomy" id="33038"/>
    <lineage>
        <taxon>Bacteria</taxon>
        <taxon>Bacillati</taxon>
        <taxon>Bacillota</taxon>
        <taxon>Clostridia</taxon>
        <taxon>Lachnospirales</taxon>
        <taxon>Lachnospiraceae</taxon>
        <taxon>Mediterraneibacter</taxon>
    </lineage>
</organism>
<dbReference type="GO" id="GO:0042956">
    <property type="term" value="P:maltodextrin transmembrane transport"/>
    <property type="evidence" value="ECO:0007669"/>
    <property type="project" value="TreeGrafter"/>
</dbReference>
<keyword evidence="2" id="KW-0813">Transport</keyword>
<keyword evidence="3 4" id="KW-0732">Signal</keyword>
<reference evidence="5" key="1">
    <citation type="submission" date="2019-11" db="EMBL/GenBank/DDBJ databases">
        <authorList>
            <person name="Feng L."/>
        </authorList>
    </citation>
    <scope>NUCLEOTIDE SEQUENCE</scope>
    <source>
        <strain evidence="5">RgnavusLFYP19</strain>
    </source>
</reference>
<name>A0A6N3DX71_MEDGN</name>
<feature type="chain" id="PRO_5038583786" evidence="4">
    <location>
        <begin position="22"/>
        <end position="438"/>
    </location>
</feature>
<dbReference type="SUPFAM" id="SSF53850">
    <property type="entry name" value="Periplasmic binding protein-like II"/>
    <property type="match status" value="1"/>
</dbReference>
<evidence type="ECO:0000313" key="5">
    <source>
        <dbReference type="EMBL" id="VYU33996.1"/>
    </source>
</evidence>
<protein>
    <submittedName>
        <fullName evidence="5">Lactose-binding protein</fullName>
    </submittedName>
</protein>
<dbReference type="Pfam" id="PF13416">
    <property type="entry name" value="SBP_bac_8"/>
    <property type="match status" value="1"/>
</dbReference>
<proteinExistence type="inferred from homology"/>
<evidence type="ECO:0000256" key="3">
    <source>
        <dbReference type="ARBA" id="ARBA00022729"/>
    </source>
</evidence>
<dbReference type="GO" id="GO:0055052">
    <property type="term" value="C:ATP-binding cassette (ABC) transporter complex, substrate-binding subunit-containing"/>
    <property type="evidence" value="ECO:0007669"/>
    <property type="project" value="TreeGrafter"/>
</dbReference>
<evidence type="ECO:0000256" key="2">
    <source>
        <dbReference type="ARBA" id="ARBA00022448"/>
    </source>
</evidence>
<dbReference type="RefSeq" id="WP_156729766.1">
    <property type="nucleotide sequence ID" value="NZ_CACRUK010000027.1"/>
</dbReference>
<evidence type="ECO:0000256" key="4">
    <source>
        <dbReference type="SAM" id="SignalP"/>
    </source>
</evidence>
<dbReference type="InterPro" id="IPR006059">
    <property type="entry name" value="SBP"/>
</dbReference>
<dbReference type="EMBL" id="CACRUK010000027">
    <property type="protein sequence ID" value="VYU33996.1"/>
    <property type="molecule type" value="Genomic_DNA"/>
</dbReference>
<dbReference type="Gene3D" id="3.40.190.10">
    <property type="entry name" value="Periplasmic binding protein-like II"/>
    <property type="match status" value="1"/>
</dbReference>
<dbReference type="AlphaFoldDB" id="A0A6N3DX71"/>
<dbReference type="PROSITE" id="PS51257">
    <property type="entry name" value="PROKAR_LIPOPROTEIN"/>
    <property type="match status" value="1"/>
</dbReference>
<feature type="signal peptide" evidence="4">
    <location>
        <begin position="1"/>
        <end position="21"/>
    </location>
</feature>
<gene>
    <name evidence="5" type="primary">lacE_1</name>
    <name evidence="5" type="ORF">RGLFYP19_01944</name>
</gene>
<evidence type="ECO:0000256" key="1">
    <source>
        <dbReference type="ARBA" id="ARBA00008520"/>
    </source>
</evidence>
<dbReference type="PANTHER" id="PTHR30061">
    <property type="entry name" value="MALTOSE-BINDING PERIPLASMIC PROTEIN"/>
    <property type="match status" value="1"/>
</dbReference>
<dbReference type="PANTHER" id="PTHR30061:SF50">
    <property type="entry name" value="MALTOSE_MALTODEXTRIN-BINDING PERIPLASMIC PROTEIN"/>
    <property type="match status" value="1"/>
</dbReference>
<accession>A0A6N3DX71</accession>
<dbReference type="GO" id="GO:0015768">
    <property type="term" value="P:maltose transport"/>
    <property type="evidence" value="ECO:0007669"/>
    <property type="project" value="TreeGrafter"/>
</dbReference>
<sequence length="438" mass="47306">MKKKILATILTAAMTIGMVGCGSTSSSDNGNNSTSNTEASSNELTVWCWDATFNIPAMEEAEKIYQKDHPDVNVNVVETSWEDIQTKLTSAATSGQTDTLPDIILMNDTALLNNVKNYPDLFADLSDSGIDFSKFASYKTAIGTIDGKNYNVPFDSGVTALFIRTDVIGEAGYSIDDFTDITWSKFIELGEDVLAKTGKPLLSAQAGGPDLLIAMLRSAGDSMFDEDGNPNFAGNDVVAEAVEDYETMVDKGILVEVNDWDQYIGTINNGTVASVINGCWITSTIQAQEDQSGDWGVTTMPRLDNAPNATNYSNNGGAGWMVMNDSPNKDLAIDFLTNTFASSTELYDTILPTTGVVTTYLPAAESDAYLQENEFFGGDKIYEKFANYGAEVPAITLGQYWEEAKSALGTALTQIQQGQDIQKVLKEADDTVSFAMSE</sequence>
<comment type="similarity">
    <text evidence="1">Belongs to the bacterial solute-binding protein 1 family.</text>
</comment>
<dbReference type="GO" id="GO:1901982">
    <property type="term" value="F:maltose binding"/>
    <property type="evidence" value="ECO:0007669"/>
    <property type="project" value="TreeGrafter"/>
</dbReference>